<dbReference type="Proteomes" id="UP000193411">
    <property type="component" value="Unassembled WGS sequence"/>
</dbReference>
<name>A0A1Y2HHX3_9FUNG</name>
<organism evidence="2 3">
    <name type="scientific">Catenaria anguillulae PL171</name>
    <dbReference type="NCBI Taxonomy" id="765915"/>
    <lineage>
        <taxon>Eukaryota</taxon>
        <taxon>Fungi</taxon>
        <taxon>Fungi incertae sedis</taxon>
        <taxon>Blastocladiomycota</taxon>
        <taxon>Blastocladiomycetes</taxon>
        <taxon>Blastocladiales</taxon>
        <taxon>Catenariaceae</taxon>
        <taxon>Catenaria</taxon>
    </lineage>
</organism>
<accession>A0A1Y2HHX3</accession>
<evidence type="ECO:0000313" key="3">
    <source>
        <dbReference type="Proteomes" id="UP000193411"/>
    </source>
</evidence>
<keyword evidence="1" id="KW-1133">Transmembrane helix</keyword>
<dbReference type="EMBL" id="MCFL01000030">
    <property type="protein sequence ID" value="ORZ34198.1"/>
    <property type="molecule type" value="Genomic_DNA"/>
</dbReference>
<feature type="transmembrane region" description="Helical" evidence="1">
    <location>
        <begin position="12"/>
        <end position="29"/>
    </location>
</feature>
<evidence type="ECO:0000256" key="1">
    <source>
        <dbReference type="SAM" id="Phobius"/>
    </source>
</evidence>
<dbReference type="AlphaFoldDB" id="A0A1Y2HHX3"/>
<gene>
    <name evidence="2" type="ORF">BCR44DRAFT_105399</name>
</gene>
<keyword evidence="1" id="KW-0812">Transmembrane</keyword>
<proteinExistence type="predicted"/>
<feature type="transmembrane region" description="Helical" evidence="1">
    <location>
        <begin position="72"/>
        <end position="91"/>
    </location>
</feature>
<evidence type="ECO:0000313" key="2">
    <source>
        <dbReference type="EMBL" id="ORZ34198.1"/>
    </source>
</evidence>
<protein>
    <submittedName>
        <fullName evidence="2">Uncharacterized protein</fullName>
    </submittedName>
</protein>
<feature type="non-terminal residue" evidence="2">
    <location>
        <position position="100"/>
    </location>
</feature>
<keyword evidence="3" id="KW-1185">Reference proteome</keyword>
<comment type="caution">
    <text evidence="2">The sequence shown here is derived from an EMBL/GenBank/DDBJ whole genome shotgun (WGS) entry which is preliminary data.</text>
</comment>
<sequence>MPRSFQDVTDIVHGWLLGAVCAYTVWVYVNRALYSSARLSRMTITVSSVMIIRLLTAIRLETTSIPMCYTWIIVRSVLSTFAVLGLNIYFVTELFLNVVV</sequence>
<reference evidence="2 3" key="1">
    <citation type="submission" date="2016-07" db="EMBL/GenBank/DDBJ databases">
        <title>Pervasive Adenine N6-methylation of Active Genes in Fungi.</title>
        <authorList>
            <consortium name="DOE Joint Genome Institute"/>
            <person name="Mondo S.J."/>
            <person name="Dannebaum R.O."/>
            <person name="Kuo R.C."/>
            <person name="Labutti K."/>
            <person name="Haridas S."/>
            <person name="Kuo A."/>
            <person name="Salamov A."/>
            <person name="Ahrendt S.R."/>
            <person name="Lipzen A."/>
            <person name="Sullivan W."/>
            <person name="Andreopoulos W.B."/>
            <person name="Clum A."/>
            <person name="Lindquist E."/>
            <person name="Daum C."/>
            <person name="Ramamoorthy G.K."/>
            <person name="Gryganskyi A."/>
            <person name="Culley D."/>
            <person name="Magnuson J.K."/>
            <person name="James T.Y."/>
            <person name="O'Malley M.A."/>
            <person name="Stajich J.E."/>
            <person name="Spatafora J.W."/>
            <person name="Visel A."/>
            <person name="Grigoriev I.V."/>
        </authorList>
    </citation>
    <scope>NUCLEOTIDE SEQUENCE [LARGE SCALE GENOMIC DNA]</scope>
    <source>
        <strain evidence="2 3">PL171</strain>
    </source>
</reference>
<keyword evidence="1" id="KW-0472">Membrane</keyword>